<dbReference type="EMBL" id="AM778949">
    <property type="protein sequence ID" value="CAO90121.1"/>
    <property type="molecule type" value="Genomic_DNA"/>
</dbReference>
<sequence>MRCNIIYTVPISTIYSAKKVNNFFENSNIVPMINIYNLQRNKPNLDYQEEALKAVAKLIEVRVNVQDVFANYDDLLSLAKASGGHVRQLMQMMRTAITSANAKGGSKIDSEDVQTAIKQVQFDFERVIPDEHYSHLVNVYLNKEINNNQIGQLMLFNTSALEYNGNDRWNYINPVVESIQAFKKVLENVRN</sequence>
<gene>
    <name evidence="1" type="ORF">IPF_2409</name>
</gene>
<reference evidence="1" key="1">
    <citation type="submission" date="2007-08" db="EMBL/GenBank/DDBJ databases">
        <authorList>
            <person name="Frangeul L."/>
        </authorList>
    </citation>
    <scope>NUCLEOTIDE SEQUENCE</scope>
    <source>
        <strain evidence="1">PCC 7806</strain>
    </source>
</reference>
<proteinExistence type="predicted"/>
<protein>
    <submittedName>
        <fullName evidence="1">Genome sequencing data, contig C319</fullName>
    </submittedName>
</protein>
<name>A8YIY8_MICA7</name>
<accession>A8YIY8</accession>
<evidence type="ECO:0000313" key="1">
    <source>
        <dbReference type="EMBL" id="CAO90121.1"/>
    </source>
</evidence>
<organism evidence="1">
    <name type="scientific">Microcystis aeruginosa (strain PCC 7806)</name>
    <dbReference type="NCBI Taxonomy" id="267872"/>
    <lineage>
        <taxon>Bacteria</taxon>
        <taxon>Bacillati</taxon>
        <taxon>Cyanobacteriota</taxon>
        <taxon>Cyanophyceae</taxon>
        <taxon>Oscillatoriophycideae</taxon>
        <taxon>Chroococcales</taxon>
        <taxon>Microcystaceae</taxon>
        <taxon>Microcystis</taxon>
    </lineage>
</organism>
<dbReference type="AlphaFoldDB" id="A8YIY8"/>